<evidence type="ECO:0000256" key="1">
    <source>
        <dbReference type="ARBA" id="ARBA00004406"/>
    </source>
</evidence>
<feature type="compositionally biased region" description="Polar residues" evidence="12">
    <location>
        <begin position="691"/>
        <end position="707"/>
    </location>
</feature>
<accession>A0A314YH23</accession>
<dbReference type="GO" id="GO:0000045">
    <property type="term" value="P:autophagosome assembly"/>
    <property type="evidence" value="ECO:0007669"/>
    <property type="project" value="TreeGrafter"/>
</dbReference>
<dbReference type="Proteomes" id="UP000250321">
    <property type="component" value="Unassembled WGS sequence"/>
</dbReference>
<comment type="catalytic activity">
    <reaction evidence="10">
        <text>a 1,2-diacyl-sn-glycero-3-phospho-L-serine(in) = a 1,2-diacyl-sn-glycero-3-phospho-L-serine(out)</text>
        <dbReference type="Rhea" id="RHEA:38663"/>
        <dbReference type="ChEBI" id="CHEBI:57262"/>
    </reaction>
</comment>
<dbReference type="PANTHER" id="PTHR13190:SF1">
    <property type="entry name" value="AUTOPHAGY-RELATED 2, ISOFORM A"/>
    <property type="match status" value="1"/>
</dbReference>
<keyword evidence="14" id="KW-1185">Reference proteome</keyword>
<keyword evidence="8" id="KW-0445">Lipid transport</keyword>
<gene>
    <name evidence="13" type="ORF">Pyn_17512</name>
</gene>
<evidence type="ECO:0000256" key="5">
    <source>
        <dbReference type="ARBA" id="ARBA00022448"/>
    </source>
</evidence>
<evidence type="ECO:0000256" key="7">
    <source>
        <dbReference type="ARBA" id="ARBA00023006"/>
    </source>
</evidence>
<sequence length="919" mass="100914">MFPWNIAKSAEAMFSRWAVKRVCKFLLKKKLGQFILGDIDADQLDVQLSEGTIQLSDLALNVDFLNQKFGAAASVIIKEGSIGSLLVRMPWKGKGCEVEVDELELVLIPCAENNSQGSAESCNLDKDGNPVKLDGDMGENTAKSSSRDVHEGVKTIAKMVKWFLTSFHVTIKRLIVAFDPCIETDGKTSGCRSTLVLRISETECGTCVSEDDTQNADTRIENFLGISQLTNFVKFQGAALELLQMDDVDNQTCIPCETESTFAEFFSGCRPPGATTPILIGKRGGFSGNLKLSIPWKNGSLDIRKVDADVSIEPVELRFQPSTIKWLLLAWEKYKNLEKDGSSHKSADSVFLDPASHCISPRSVCSAADKVMPICGSFPTESSSLTLQESMTEALLPGSHLISDWVPFLLHKNKEDAIEELDFGASVDQFFECFDGIRSSQSALGSSGAWNWTCSVFTAITAASSLASGSLHIPSEQQHVETNLKATLAGISVVFSFQNENRRHFCDTKGAHSAVLYLGAECRDILLVTQVCPQEIRFQGTMEYIEVANYSSYKDDTFEFGFQGCNNNINSQTLSVLHLQADVQNALPLYVSSSEDLDESNALTAEDFPFGYKDDVVRTTLLKTSGVTHCQFTVSSSSSNGSLSGTTSFSLKLPHFVFWVDFSLLNMLFELAKELEKPVEMNNKQAEVPSEASNKNRGSSHGNLRRSSSCVTTLSSTESLRGDIWIPSARIILCFRAKGGEDVRGFSSWDQFIALEFSSPSTFNKGIIQEHGPTSDARLDKRFSSTATRSLHLNVGNLDVFLVSPASKDNAGIRSGNMQRQKFTAQNIMSVTDRTGHLSVISMLWQEGYVTGPWIAKKARNLATFEESRSISKFVGQDHEFASVSTVKDLQDLNSHTRQEIILSSAFSLHACLPSVSIN</sequence>
<evidence type="ECO:0000313" key="14">
    <source>
        <dbReference type="Proteomes" id="UP000250321"/>
    </source>
</evidence>
<keyword evidence="6" id="KW-0256">Endoplasmic reticulum</keyword>
<keyword evidence="7" id="KW-0072">Autophagy</keyword>
<dbReference type="EMBL" id="PJQY01001244">
    <property type="protein sequence ID" value="PQQ04399.1"/>
    <property type="molecule type" value="Genomic_DNA"/>
</dbReference>
<evidence type="ECO:0000256" key="8">
    <source>
        <dbReference type="ARBA" id="ARBA00023055"/>
    </source>
</evidence>
<dbReference type="InterPro" id="IPR026849">
    <property type="entry name" value="ATG2"/>
</dbReference>
<dbReference type="AlphaFoldDB" id="A0A314YH23"/>
<keyword evidence="5" id="KW-0813">Transport</keyword>
<dbReference type="STRING" id="2094558.A0A314YH23"/>
<evidence type="ECO:0000256" key="3">
    <source>
        <dbReference type="ARBA" id="ARBA00009714"/>
    </source>
</evidence>
<evidence type="ECO:0000256" key="4">
    <source>
        <dbReference type="ARBA" id="ARBA00018070"/>
    </source>
</evidence>
<evidence type="ECO:0000256" key="6">
    <source>
        <dbReference type="ARBA" id="ARBA00022824"/>
    </source>
</evidence>
<dbReference type="GO" id="GO:0034045">
    <property type="term" value="C:phagophore assembly site membrane"/>
    <property type="evidence" value="ECO:0007669"/>
    <property type="project" value="UniProtKB-SubCell"/>
</dbReference>
<reference evidence="13 14" key="1">
    <citation type="submission" date="2018-02" db="EMBL/GenBank/DDBJ databases">
        <title>Draft genome of wild Prunus yedoensis var. nudiflora.</title>
        <authorList>
            <person name="Baek S."/>
            <person name="Kim J.-H."/>
            <person name="Choi K."/>
            <person name="Kim G.-B."/>
            <person name="Cho A."/>
            <person name="Jang H."/>
            <person name="Shin C.-H."/>
            <person name="Yu H.-J."/>
            <person name="Mun J.-H."/>
        </authorList>
    </citation>
    <scope>NUCLEOTIDE SEQUENCE [LARGE SCALE GENOMIC DNA]</scope>
    <source>
        <strain evidence="14">cv. Jeju island</strain>
        <tissue evidence="13">Leaf</tissue>
    </source>
</reference>
<name>A0A314YH23_PRUYE</name>
<evidence type="ECO:0000256" key="10">
    <source>
        <dbReference type="ARBA" id="ARBA00024479"/>
    </source>
</evidence>
<evidence type="ECO:0000256" key="2">
    <source>
        <dbReference type="ARBA" id="ARBA00004623"/>
    </source>
</evidence>
<comment type="subcellular location">
    <subcellularLocation>
        <location evidence="1">Endoplasmic reticulum membrane</location>
        <topology evidence="1">Peripheral membrane protein</topology>
    </subcellularLocation>
    <subcellularLocation>
        <location evidence="2">Preautophagosomal structure membrane</location>
        <topology evidence="2">Peripheral membrane protein</topology>
    </subcellularLocation>
</comment>
<dbReference type="GO" id="GO:0061723">
    <property type="term" value="P:glycophagy"/>
    <property type="evidence" value="ECO:0007669"/>
    <property type="project" value="TreeGrafter"/>
</dbReference>
<dbReference type="Pfam" id="PF13329">
    <property type="entry name" value="ATG2_CAD"/>
    <property type="match status" value="1"/>
</dbReference>
<protein>
    <recommendedName>
        <fullName evidence="4">Autophagy-related protein 2</fullName>
    </recommendedName>
</protein>
<dbReference type="PANTHER" id="PTHR13190">
    <property type="entry name" value="AUTOPHAGY-RELATED 2, ISOFORM A"/>
    <property type="match status" value="1"/>
</dbReference>
<evidence type="ECO:0000256" key="12">
    <source>
        <dbReference type="SAM" id="MobiDB-lite"/>
    </source>
</evidence>
<dbReference type="GO" id="GO:0032266">
    <property type="term" value="F:phosphatidylinositol-3-phosphate binding"/>
    <property type="evidence" value="ECO:0007669"/>
    <property type="project" value="TreeGrafter"/>
</dbReference>
<evidence type="ECO:0000256" key="9">
    <source>
        <dbReference type="ARBA" id="ARBA00023136"/>
    </source>
</evidence>
<dbReference type="GO" id="GO:0000422">
    <property type="term" value="P:autophagy of mitochondrion"/>
    <property type="evidence" value="ECO:0007669"/>
    <property type="project" value="TreeGrafter"/>
</dbReference>
<keyword evidence="9" id="KW-0472">Membrane</keyword>
<comment type="caution">
    <text evidence="13">The sequence shown here is derived from an EMBL/GenBank/DDBJ whole genome shotgun (WGS) entry which is preliminary data.</text>
</comment>
<dbReference type="GO" id="GO:0061908">
    <property type="term" value="C:phagophore"/>
    <property type="evidence" value="ECO:0007669"/>
    <property type="project" value="TreeGrafter"/>
</dbReference>
<dbReference type="GO" id="GO:0005789">
    <property type="term" value="C:endoplasmic reticulum membrane"/>
    <property type="evidence" value="ECO:0007669"/>
    <property type="project" value="UniProtKB-SubCell"/>
</dbReference>
<dbReference type="OrthoDB" id="18982at2759"/>
<feature type="region of interest" description="Disordered" evidence="12">
    <location>
        <begin position="682"/>
        <end position="707"/>
    </location>
</feature>
<evidence type="ECO:0000313" key="13">
    <source>
        <dbReference type="EMBL" id="PQQ04399.1"/>
    </source>
</evidence>
<dbReference type="GO" id="GO:0006869">
    <property type="term" value="P:lipid transport"/>
    <property type="evidence" value="ECO:0007669"/>
    <property type="project" value="UniProtKB-KW"/>
</dbReference>
<dbReference type="GO" id="GO:0034727">
    <property type="term" value="P:piecemeal microautophagy of the nucleus"/>
    <property type="evidence" value="ECO:0007669"/>
    <property type="project" value="TreeGrafter"/>
</dbReference>
<dbReference type="GO" id="GO:0061709">
    <property type="term" value="P:reticulophagy"/>
    <property type="evidence" value="ECO:0007669"/>
    <property type="project" value="TreeGrafter"/>
</dbReference>
<comment type="catalytic activity">
    <reaction evidence="11">
        <text>a 1,2-diacyl-sn-glycero-3-phosphoethanolamine(in) = a 1,2-diacyl-sn-glycero-3-phosphoethanolamine(out)</text>
        <dbReference type="Rhea" id="RHEA:38895"/>
        <dbReference type="ChEBI" id="CHEBI:64612"/>
    </reaction>
</comment>
<organism evidence="13 14">
    <name type="scientific">Prunus yedoensis var. nudiflora</name>
    <dbReference type="NCBI Taxonomy" id="2094558"/>
    <lineage>
        <taxon>Eukaryota</taxon>
        <taxon>Viridiplantae</taxon>
        <taxon>Streptophyta</taxon>
        <taxon>Embryophyta</taxon>
        <taxon>Tracheophyta</taxon>
        <taxon>Spermatophyta</taxon>
        <taxon>Magnoliopsida</taxon>
        <taxon>eudicotyledons</taxon>
        <taxon>Gunneridae</taxon>
        <taxon>Pentapetalae</taxon>
        <taxon>rosids</taxon>
        <taxon>fabids</taxon>
        <taxon>Rosales</taxon>
        <taxon>Rosaceae</taxon>
        <taxon>Amygdaloideae</taxon>
        <taxon>Amygdaleae</taxon>
        <taxon>Prunus</taxon>
    </lineage>
</organism>
<dbReference type="GO" id="GO:0043495">
    <property type="term" value="F:protein-membrane adaptor activity"/>
    <property type="evidence" value="ECO:0007669"/>
    <property type="project" value="TreeGrafter"/>
</dbReference>
<evidence type="ECO:0000256" key="11">
    <source>
        <dbReference type="ARBA" id="ARBA00024615"/>
    </source>
</evidence>
<proteinExistence type="inferred from homology"/>
<comment type="similarity">
    <text evidence="3">Belongs to the ATG2 family.</text>
</comment>